<dbReference type="EMBL" id="APDY01000022">
    <property type="protein sequence ID" value="EMH30133.1"/>
    <property type="molecule type" value="Genomic_DNA"/>
</dbReference>
<protein>
    <submittedName>
        <fullName evidence="1">Uncharacterized protein</fullName>
    </submittedName>
</protein>
<proteinExistence type="predicted"/>
<dbReference type="Proteomes" id="UP000011872">
    <property type="component" value="Unassembled WGS sequence"/>
</dbReference>
<organism evidence="1 2">
    <name type="scientific">Helicobacter pylori GAM265BSii</name>
    <dbReference type="NCBI Taxonomy" id="1159049"/>
    <lineage>
        <taxon>Bacteria</taxon>
        <taxon>Pseudomonadati</taxon>
        <taxon>Campylobacterota</taxon>
        <taxon>Epsilonproteobacteria</taxon>
        <taxon>Campylobacterales</taxon>
        <taxon>Helicobacteraceae</taxon>
        <taxon>Helicobacter</taxon>
    </lineage>
</organism>
<dbReference type="AlphaFoldDB" id="M3PYY0"/>
<reference evidence="1 2" key="1">
    <citation type="submission" date="2012-12" db="EMBL/GenBank/DDBJ databases">
        <authorList>
            <person name="Weinstock G."/>
            <person name="Sodergren E."/>
            <person name="Lobos E.A."/>
            <person name="Fulton L."/>
            <person name="Fulton R."/>
            <person name="Courtney L."/>
            <person name="Fronick C."/>
            <person name="O'Laughlin M."/>
            <person name="Godfrey J."/>
            <person name="Wilson R.M."/>
            <person name="Miner T."/>
            <person name="Farmer C."/>
            <person name="Delehaunty K."/>
            <person name="Cordes M."/>
            <person name="Minx P."/>
            <person name="Tomlinson C."/>
            <person name="Chen J."/>
            <person name="Wollam A."/>
            <person name="Pepin K.H."/>
            <person name="Bhonagiri V."/>
            <person name="Zhang X."/>
            <person name="Suruliraj S."/>
            <person name="Antonio M."/>
            <person name="Secka O."/>
            <person name="Thomas J."/>
            <person name="Warren W."/>
            <person name="Mitreva M."/>
            <person name="Mardis E.R."/>
            <person name="Wilson R.K."/>
        </authorList>
    </citation>
    <scope>NUCLEOTIDE SEQUENCE [LARGE SCALE GENOMIC DNA]</scope>
    <source>
        <strain evidence="1 2">GAM265BSii</strain>
    </source>
</reference>
<accession>M3PYY0</accession>
<evidence type="ECO:0000313" key="1">
    <source>
        <dbReference type="EMBL" id="EMH30133.1"/>
    </source>
</evidence>
<comment type="caution">
    <text evidence="1">The sequence shown here is derived from an EMBL/GenBank/DDBJ whole genome shotgun (WGS) entry which is preliminary data.</text>
</comment>
<dbReference type="PATRIC" id="fig|1159049.3.peg.338"/>
<gene>
    <name evidence="1" type="ORF">HMPREF1421_00360</name>
</gene>
<evidence type="ECO:0000313" key="2">
    <source>
        <dbReference type="Proteomes" id="UP000011872"/>
    </source>
</evidence>
<dbReference type="HOGENOM" id="CLU_3026070_0_0_7"/>
<name>M3PYY0_HELPX</name>
<sequence length="57" mass="6462">MREALNGVDLIKMEGLDELANELKKEKSNSRGLKRHALAFGLKIEVLKRIQKNLTSL</sequence>